<feature type="transmembrane region" description="Helical" evidence="6">
    <location>
        <begin position="45"/>
        <end position="69"/>
    </location>
</feature>
<dbReference type="GO" id="GO:0016020">
    <property type="term" value="C:membrane"/>
    <property type="evidence" value="ECO:0007669"/>
    <property type="project" value="UniProtKB-SubCell"/>
</dbReference>
<keyword evidence="6" id="KW-1133">Transmembrane helix</keyword>
<dbReference type="InterPro" id="IPR043130">
    <property type="entry name" value="CDP-OH_PTrfase_TM_dom"/>
</dbReference>
<keyword evidence="6" id="KW-0812">Transmembrane</keyword>
<organism evidence="7 8">
    <name type="scientific">Polarella glacialis</name>
    <name type="common">Dinoflagellate</name>
    <dbReference type="NCBI Taxonomy" id="89957"/>
    <lineage>
        <taxon>Eukaryota</taxon>
        <taxon>Sar</taxon>
        <taxon>Alveolata</taxon>
        <taxon>Dinophyceae</taxon>
        <taxon>Suessiales</taxon>
        <taxon>Suessiaceae</taxon>
        <taxon>Polarella</taxon>
    </lineage>
</organism>
<dbReference type="PROSITE" id="PS00379">
    <property type="entry name" value="CDP_ALCOHOL_P_TRANSF"/>
    <property type="match status" value="1"/>
</dbReference>
<evidence type="ECO:0008006" key="9">
    <source>
        <dbReference type="Google" id="ProtNLM"/>
    </source>
</evidence>
<accession>A0A813HSB0</accession>
<feature type="transmembrane region" description="Helical" evidence="6">
    <location>
        <begin position="288"/>
        <end position="308"/>
    </location>
</feature>
<dbReference type="Gene3D" id="1.20.120.1760">
    <property type="match status" value="1"/>
</dbReference>
<evidence type="ECO:0000256" key="2">
    <source>
        <dbReference type="ARBA" id="ARBA00010441"/>
    </source>
</evidence>
<keyword evidence="8" id="KW-1185">Reference proteome</keyword>
<dbReference type="InterPro" id="IPR000462">
    <property type="entry name" value="CDP-OH_P_trans"/>
</dbReference>
<comment type="similarity">
    <text evidence="2 5">Belongs to the CDP-alcohol phosphatidyltransferase class-I family.</text>
</comment>
<evidence type="ECO:0000256" key="1">
    <source>
        <dbReference type="ARBA" id="ARBA00004370"/>
    </source>
</evidence>
<evidence type="ECO:0000256" key="6">
    <source>
        <dbReference type="SAM" id="Phobius"/>
    </source>
</evidence>
<evidence type="ECO:0000313" key="8">
    <source>
        <dbReference type="Proteomes" id="UP000654075"/>
    </source>
</evidence>
<protein>
    <recommendedName>
        <fullName evidence="9">Ethanolaminephosphotransferase</fullName>
    </recommendedName>
</protein>
<evidence type="ECO:0000256" key="3">
    <source>
        <dbReference type="ARBA" id="ARBA00022679"/>
    </source>
</evidence>
<dbReference type="GO" id="GO:0016780">
    <property type="term" value="F:phosphotransferase activity, for other substituted phosphate groups"/>
    <property type="evidence" value="ECO:0007669"/>
    <property type="project" value="InterPro"/>
</dbReference>
<keyword evidence="4 6" id="KW-0472">Membrane</keyword>
<evidence type="ECO:0000256" key="4">
    <source>
        <dbReference type="ARBA" id="ARBA00023136"/>
    </source>
</evidence>
<dbReference type="Pfam" id="PF01066">
    <property type="entry name" value="CDP-OH_P_transf"/>
    <property type="match status" value="1"/>
</dbReference>
<feature type="transmembrane region" description="Helical" evidence="6">
    <location>
        <begin position="223"/>
        <end position="243"/>
    </location>
</feature>
<name>A0A813HSB0_POLGL</name>
<sequence length="391" mass="43426">MWRPSVLTPSGLEHIANHKYKAGKYTPLDNLLNPWWLRMSEALPIWFAPNLVTLLGFAPLLVTYVLVWFSSPDCSTPPSRALAAVTSVALWFYQTMDALDGKQARRTGSSSPLGQLFDHGCDCLATVSQHSAVYSVLCTGSSPWTFAGLSAVQTGFFMAQWQEYYTGVLRTSFGPVGVTETQYVVMAIALTGFLAGPEVVQAFSQGPSAFQLPWLSAPNEPFGVVFSQGWVMFVVFMVVICFVKTIGHIIEEKGVKGVAPAMKDLLPITVMNVLIPLWNPAMQLRAPRLLILLNGLIFFYLTAQMILFSMARMPFPAVQLLILPYAALVRRSWTLEPDVMYTLLLVYTLAIACWILLWLSAVIEELKARLGIYAFSLAKPSLRQEKKKKSN</sequence>
<feature type="transmembrane region" description="Helical" evidence="6">
    <location>
        <begin position="339"/>
        <end position="359"/>
    </location>
</feature>
<dbReference type="PIRSF" id="PIRSF015665">
    <property type="entry name" value="CHOPT"/>
    <property type="match status" value="1"/>
</dbReference>
<dbReference type="Proteomes" id="UP000654075">
    <property type="component" value="Unassembled WGS sequence"/>
</dbReference>
<dbReference type="PANTHER" id="PTHR10414:SF37">
    <property type="entry name" value="BB IN A BOXCAR, ISOFORM C"/>
    <property type="match status" value="1"/>
</dbReference>
<reference evidence="7" key="1">
    <citation type="submission" date="2021-02" db="EMBL/GenBank/DDBJ databases">
        <authorList>
            <person name="Dougan E. K."/>
            <person name="Rhodes N."/>
            <person name="Thang M."/>
            <person name="Chan C."/>
        </authorList>
    </citation>
    <scope>NUCLEOTIDE SEQUENCE</scope>
</reference>
<dbReference type="OrthoDB" id="196717at2759"/>
<comment type="caution">
    <text evidence="7">The sequence shown here is derived from an EMBL/GenBank/DDBJ whole genome shotgun (WGS) entry which is preliminary data.</text>
</comment>
<dbReference type="PANTHER" id="PTHR10414">
    <property type="entry name" value="ETHANOLAMINEPHOSPHOTRANSFERASE"/>
    <property type="match status" value="1"/>
</dbReference>
<dbReference type="AlphaFoldDB" id="A0A813HSB0"/>
<dbReference type="GO" id="GO:0008654">
    <property type="term" value="P:phospholipid biosynthetic process"/>
    <property type="evidence" value="ECO:0007669"/>
    <property type="project" value="InterPro"/>
</dbReference>
<dbReference type="InterPro" id="IPR014472">
    <property type="entry name" value="CHOPT"/>
</dbReference>
<keyword evidence="3 5" id="KW-0808">Transferase</keyword>
<evidence type="ECO:0000313" key="7">
    <source>
        <dbReference type="EMBL" id="CAE8640264.1"/>
    </source>
</evidence>
<dbReference type="InterPro" id="IPR048254">
    <property type="entry name" value="CDP_ALCOHOL_P_TRANSF_CS"/>
</dbReference>
<proteinExistence type="inferred from homology"/>
<gene>
    <name evidence="7" type="ORF">PGLA1383_LOCUS55165</name>
</gene>
<dbReference type="OMA" id="SHCEKYN"/>
<comment type="subcellular location">
    <subcellularLocation>
        <location evidence="1">Membrane</location>
    </subcellularLocation>
</comment>
<evidence type="ECO:0000256" key="5">
    <source>
        <dbReference type="RuleBase" id="RU003750"/>
    </source>
</evidence>
<dbReference type="EMBL" id="CAJNNV010032530">
    <property type="protein sequence ID" value="CAE8640264.1"/>
    <property type="molecule type" value="Genomic_DNA"/>
</dbReference>
<feature type="transmembrane region" description="Helical" evidence="6">
    <location>
        <begin position="183"/>
        <end position="203"/>
    </location>
</feature>